<evidence type="ECO:0000313" key="5">
    <source>
        <dbReference type="EMBL" id="QKJ18254.1"/>
    </source>
</evidence>
<evidence type="ECO:0000256" key="3">
    <source>
        <dbReference type="ARBA" id="ARBA00022729"/>
    </source>
</evidence>
<dbReference type="GO" id="GO:0042597">
    <property type="term" value="C:periplasmic space"/>
    <property type="evidence" value="ECO:0007669"/>
    <property type="project" value="UniProtKB-ARBA"/>
</dbReference>
<evidence type="ECO:0000256" key="2">
    <source>
        <dbReference type="ARBA" id="ARBA00022448"/>
    </source>
</evidence>
<proteinExistence type="inferred from homology"/>
<dbReference type="PANTHER" id="PTHR30290">
    <property type="entry name" value="PERIPLASMIC BINDING COMPONENT OF ABC TRANSPORTER"/>
    <property type="match status" value="1"/>
</dbReference>
<dbReference type="AlphaFoldDB" id="A0A7D4PT23"/>
<dbReference type="PIRSF" id="PIRSF002741">
    <property type="entry name" value="MppA"/>
    <property type="match status" value="1"/>
</dbReference>
<organism evidence="5 6">
    <name type="scientific">Microbacterium hominis</name>
    <dbReference type="NCBI Taxonomy" id="162426"/>
    <lineage>
        <taxon>Bacteria</taxon>
        <taxon>Bacillati</taxon>
        <taxon>Actinomycetota</taxon>
        <taxon>Actinomycetes</taxon>
        <taxon>Micrococcales</taxon>
        <taxon>Microbacteriaceae</taxon>
        <taxon>Microbacterium</taxon>
    </lineage>
</organism>
<dbReference type="EMBL" id="CP054038">
    <property type="protein sequence ID" value="QKJ18254.1"/>
    <property type="molecule type" value="Genomic_DNA"/>
</dbReference>
<dbReference type="Gene3D" id="3.40.190.10">
    <property type="entry name" value="Periplasmic binding protein-like II"/>
    <property type="match status" value="1"/>
</dbReference>
<dbReference type="GO" id="GO:0015833">
    <property type="term" value="P:peptide transport"/>
    <property type="evidence" value="ECO:0007669"/>
    <property type="project" value="TreeGrafter"/>
</dbReference>
<gene>
    <name evidence="5" type="ORF">HQM25_01785</name>
</gene>
<sequence>MADDIQSWDTTAASSGQLLQTYQAPYDTLIRQTPDGELVPMLATSWEYDESLTELTLELESGVTFSDGEAFDAEAVQANLEYFAAGQGPQTSQLAVLDSVEVVDEDTVTVRLSEPDPALLTYFSGAAGLMASPAAIEAGNLATEPVGTGAYVLDTGASVVGSQYVLTAREDYWAPDLQVFSDVEFIYLEDTALVNALISGQVDSAYVEFDAVPQVEGAGNTVIKNSADWEGLIIFDRDGQLVPALADPLVRQAINHAIDRDAMNEGAAGGVAEVTTQIFGAETGAYVGSLDEAYPYDPERAQELLADAGYPDGFEMSVPVPGPLGQPWALMAQYLGDIGITVNQESVPFENYRGDIAAQQYPMALFRYNLGDPWGTSIRNYISTNAGVWNPFQTQTAELDELLSAVQNGGDEYQERAQAVNEYVVENAWFVPLFRPVQNYAFNPETVEVVEQAGSPIPALYNFTPATD</sequence>
<dbReference type="SUPFAM" id="SSF53850">
    <property type="entry name" value="Periplasmic binding protein-like II"/>
    <property type="match status" value="1"/>
</dbReference>
<dbReference type="InterPro" id="IPR000914">
    <property type="entry name" value="SBP_5_dom"/>
</dbReference>
<evidence type="ECO:0000313" key="6">
    <source>
        <dbReference type="Proteomes" id="UP000502498"/>
    </source>
</evidence>
<dbReference type="Pfam" id="PF00496">
    <property type="entry name" value="SBP_bac_5"/>
    <property type="match status" value="1"/>
</dbReference>
<dbReference type="GO" id="GO:1904680">
    <property type="term" value="F:peptide transmembrane transporter activity"/>
    <property type="evidence" value="ECO:0007669"/>
    <property type="project" value="TreeGrafter"/>
</dbReference>
<dbReference type="InterPro" id="IPR039424">
    <property type="entry name" value="SBP_5"/>
</dbReference>
<keyword evidence="2" id="KW-0813">Transport</keyword>
<evidence type="ECO:0000256" key="1">
    <source>
        <dbReference type="ARBA" id="ARBA00005695"/>
    </source>
</evidence>
<dbReference type="Proteomes" id="UP000502498">
    <property type="component" value="Chromosome"/>
</dbReference>
<dbReference type="Gene3D" id="3.10.105.10">
    <property type="entry name" value="Dipeptide-binding Protein, Domain 3"/>
    <property type="match status" value="1"/>
</dbReference>
<accession>A0A7D4PT23</accession>
<dbReference type="PANTHER" id="PTHR30290:SF9">
    <property type="entry name" value="OLIGOPEPTIDE-BINDING PROTEIN APPA"/>
    <property type="match status" value="1"/>
</dbReference>
<dbReference type="InterPro" id="IPR030678">
    <property type="entry name" value="Peptide/Ni-bd"/>
</dbReference>
<dbReference type="GO" id="GO:0043190">
    <property type="term" value="C:ATP-binding cassette (ABC) transporter complex"/>
    <property type="evidence" value="ECO:0007669"/>
    <property type="project" value="InterPro"/>
</dbReference>
<reference evidence="5 6" key="1">
    <citation type="submission" date="2020-05" db="EMBL/GenBank/DDBJ databases">
        <title>Strain PA2F3 complete genome.</title>
        <authorList>
            <person name="Kim Y.-S."/>
            <person name="Kim S.-J."/>
            <person name="Jung H.-k."/>
            <person name="Kim S.-E."/>
            <person name="Kim K.-H."/>
        </authorList>
    </citation>
    <scope>NUCLEOTIDE SEQUENCE [LARGE SCALE GENOMIC DNA]</scope>
    <source>
        <strain evidence="5 6">PA2F3</strain>
    </source>
</reference>
<name>A0A7D4PT23_9MICO</name>
<feature type="domain" description="Solute-binding protein family 5" evidence="4">
    <location>
        <begin position="37"/>
        <end position="386"/>
    </location>
</feature>
<keyword evidence="3" id="KW-0732">Signal</keyword>
<evidence type="ECO:0000259" key="4">
    <source>
        <dbReference type="Pfam" id="PF00496"/>
    </source>
</evidence>
<comment type="similarity">
    <text evidence="1">Belongs to the bacterial solute-binding protein 5 family.</text>
</comment>
<protein>
    <submittedName>
        <fullName evidence="5">ABC transporter substrate-binding protein</fullName>
    </submittedName>
</protein>
<dbReference type="RefSeq" id="WP_172988634.1">
    <property type="nucleotide sequence ID" value="NZ_CP054038.1"/>
</dbReference>